<dbReference type="OrthoDB" id="9811984at2"/>
<evidence type="ECO:0000313" key="8">
    <source>
        <dbReference type="EMBL" id="PWD99731.1"/>
    </source>
</evidence>
<feature type="binding site" evidence="7">
    <location>
        <position position="111"/>
    </location>
    <ligand>
        <name>Zn(2+)</name>
        <dbReference type="ChEBI" id="CHEBI:29105"/>
        <note>catalytic</note>
    </ligand>
</feature>
<evidence type="ECO:0000313" key="9">
    <source>
        <dbReference type="Proteomes" id="UP000244956"/>
    </source>
</evidence>
<evidence type="ECO:0000256" key="2">
    <source>
        <dbReference type="ARBA" id="ARBA00022722"/>
    </source>
</evidence>
<reference evidence="8 9" key="1">
    <citation type="submission" date="2018-05" db="EMBL/GenBank/DDBJ databases">
        <title>Marinilabilia rubrum sp. nov., isolated from saltern sediment.</title>
        <authorList>
            <person name="Zhang R."/>
        </authorList>
    </citation>
    <scope>NUCLEOTIDE SEQUENCE [LARGE SCALE GENOMIC DNA]</scope>
    <source>
        <strain evidence="8 9">WTE16</strain>
    </source>
</reference>
<comment type="similarity">
    <text evidence="1 7">Belongs to the endoribonuclease YbeY family.</text>
</comment>
<gene>
    <name evidence="7 8" type="primary">ybeY</name>
    <name evidence="8" type="ORF">DDZ16_09820</name>
</gene>
<keyword evidence="3 7" id="KW-0479">Metal-binding</keyword>
<feature type="binding site" evidence="7">
    <location>
        <position position="117"/>
    </location>
    <ligand>
        <name>Zn(2+)</name>
        <dbReference type="ChEBI" id="CHEBI:29105"/>
        <note>catalytic</note>
    </ligand>
</feature>
<dbReference type="PANTHER" id="PTHR46986:SF1">
    <property type="entry name" value="ENDORIBONUCLEASE YBEY, CHLOROPLASTIC"/>
    <property type="match status" value="1"/>
</dbReference>
<proteinExistence type="inferred from homology"/>
<dbReference type="InterPro" id="IPR020549">
    <property type="entry name" value="YbeY_CS"/>
</dbReference>
<comment type="function">
    <text evidence="7">Single strand-specific metallo-endoribonuclease involved in late-stage 70S ribosome quality control and in maturation of the 3' terminus of the 16S rRNA.</text>
</comment>
<dbReference type="Proteomes" id="UP000244956">
    <property type="component" value="Unassembled WGS sequence"/>
</dbReference>
<dbReference type="PROSITE" id="PS01306">
    <property type="entry name" value="UPF0054"/>
    <property type="match status" value="1"/>
</dbReference>
<accession>A0A2U2B9H7</accession>
<keyword evidence="7" id="KW-0963">Cytoplasm</keyword>
<dbReference type="EMBL" id="QEWP01000006">
    <property type="protein sequence ID" value="PWD99731.1"/>
    <property type="molecule type" value="Genomic_DNA"/>
</dbReference>
<dbReference type="GO" id="GO:0004521">
    <property type="term" value="F:RNA endonuclease activity"/>
    <property type="evidence" value="ECO:0007669"/>
    <property type="project" value="UniProtKB-UniRule"/>
</dbReference>
<feature type="binding site" evidence="7">
    <location>
        <position position="107"/>
    </location>
    <ligand>
        <name>Zn(2+)</name>
        <dbReference type="ChEBI" id="CHEBI:29105"/>
        <note>catalytic</note>
    </ligand>
</feature>
<sequence>MAISFSTYDVSYNVPDKDKIDSWICEVIENEGYRCGDIHYVFCSDEYILKTNREYLNHDYTTDIITFDYSTRRKISGDVIISIPTVSLNAERYNVSFHQELLRVIIHGILHLIGYKDATEEEKEQMRKAENLSLLFFETNF</sequence>
<evidence type="ECO:0000256" key="5">
    <source>
        <dbReference type="ARBA" id="ARBA00022801"/>
    </source>
</evidence>
<evidence type="ECO:0000256" key="3">
    <source>
        <dbReference type="ARBA" id="ARBA00022723"/>
    </source>
</evidence>
<keyword evidence="4 7" id="KW-0255">Endonuclease</keyword>
<dbReference type="PANTHER" id="PTHR46986">
    <property type="entry name" value="ENDORIBONUCLEASE YBEY, CHLOROPLASTIC"/>
    <property type="match status" value="1"/>
</dbReference>
<keyword evidence="7" id="KW-0690">Ribosome biogenesis</keyword>
<comment type="cofactor">
    <cofactor evidence="7">
        <name>Zn(2+)</name>
        <dbReference type="ChEBI" id="CHEBI:29105"/>
    </cofactor>
    <text evidence="7">Binds 1 zinc ion.</text>
</comment>
<evidence type="ECO:0000256" key="6">
    <source>
        <dbReference type="ARBA" id="ARBA00022833"/>
    </source>
</evidence>
<keyword evidence="9" id="KW-1185">Reference proteome</keyword>
<dbReference type="RefSeq" id="WP_109264270.1">
    <property type="nucleotide sequence ID" value="NZ_QEWP01000006.1"/>
</dbReference>
<dbReference type="SUPFAM" id="SSF55486">
    <property type="entry name" value="Metalloproteases ('zincins'), catalytic domain"/>
    <property type="match status" value="1"/>
</dbReference>
<comment type="caution">
    <text evidence="8">The sequence shown here is derived from an EMBL/GenBank/DDBJ whole genome shotgun (WGS) entry which is preliminary data.</text>
</comment>
<keyword evidence="5 7" id="KW-0378">Hydrolase</keyword>
<comment type="subcellular location">
    <subcellularLocation>
        <location evidence="7">Cytoplasm</location>
    </subcellularLocation>
</comment>
<dbReference type="NCBIfam" id="TIGR00043">
    <property type="entry name" value="rRNA maturation RNase YbeY"/>
    <property type="match status" value="1"/>
</dbReference>
<keyword evidence="2 7" id="KW-0540">Nuclease</keyword>
<evidence type="ECO:0000256" key="7">
    <source>
        <dbReference type="HAMAP-Rule" id="MF_00009"/>
    </source>
</evidence>
<protein>
    <recommendedName>
        <fullName evidence="7">Endoribonuclease YbeY</fullName>
        <ecNumber evidence="7">3.1.-.-</ecNumber>
    </recommendedName>
</protein>
<keyword evidence="7" id="KW-0698">rRNA processing</keyword>
<name>A0A2U2B9H7_9BACT</name>
<keyword evidence="6 7" id="KW-0862">Zinc</keyword>
<dbReference type="GO" id="GO:0006364">
    <property type="term" value="P:rRNA processing"/>
    <property type="evidence" value="ECO:0007669"/>
    <property type="project" value="UniProtKB-UniRule"/>
</dbReference>
<dbReference type="EC" id="3.1.-.-" evidence="7"/>
<evidence type="ECO:0000256" key="4">
    <source>
        <dbReference type="ARBA" id="ARBA00022759"/>
    </source>
</evidence>
<organism evidence="8 9">
    <name type="scientific">Marinilabilia rubra</name>
    <dbReference type="NCBI Taxonomy" id="2162893"/>
    <lineage>
        <taxon>Bacteria</taxon>
        <taxon>Pseudomonadati</taxon>
        <taxon>Bacteroidota</taxon>
        <taxon>Bacteroidia</taxon>
        <taxon>Marinilabiliales</taxon>
        <taxon>Marinilabiliaceae</taxon>
        <taxon>Marinilabilia</taxon>
    </lineage>
</organism>
<dbReference type="InterPro" id="IPR002036">
    <property type="entry name" value="YbeY"/>
</dbReference>
<dbReference type="Gene3D" id="3.40.390.30">
    <property type="entry name" value="Metalloproteases ('zincins'), catalytic domain"/>
    <property type="match status" value="1"/>
</dbReference>
<dbReference type="HAMAP" id="MF_00009">
    <property type="entry name" value="Endoribonucl_YbeY"/>
    <property type="match status" value="1"/>
</dbReference>
<dbReference type="InterPro" id="IPR023091">
    <property type="entry name" value="MetalPrtase_cat_dom_sf_prd"/>
</dbReference>
<dbReference type="Pfam" id="PF02130">
    <property type="entry name" value="YbeY"/>
    <property type="match status" value="1"/>
</dbReference>
<dbReference type="GO" id="GO:0005737">
    <property type="term" value="C:cytoplasm"/>
    <property type="evidence" value="ECO:0007669"/>
    <property type="project" value="UniProtKB-SubCell"/>
</dbReference>
<dbReference type="GO" id="GO:0008270">
    <property type="term" value="F:zinc ion binding"/>
    <property type="evidence" value="ECO:0007669"/>
    <property type="project" value="UniProtKB-UniRule"/>
</dbReference>
<dbReference type="AlphaFoldDB" id="A0A2U2B9H7"/>
<dbReference type="GO" id="GO:0004222">
    <property type="term" value="F:metalloendopeptidase activity"/>
    <property type="evidence" value="ECO:0007669"/>
    <property type="project" value="InterPro"/>
</dbReference>
<evidence type="ECO:0000256" key="1">
    <source>
        <dbReference type="ARBA" id="ARBA00010875"/>
    </source>
</evidence>